<evidence type="ECO:0000313" key="2">
    <source>
        <dbReference type="Proteomes" id="UP001304467"/>
    </source>
</evidence>
<comment type="caution">
    <text evidence="1">The sequence shown here is derived from an EMBL/GenBank/DDBJ whole genome shotgun (WGS) entry which is preliminary data.</text>
</comment>
<accession>A0ABU5WUV7</accession>
<dbReference type="EMBL" id="JAWRLE010000049">
    <property type="protein sequence ID" value="MEB2582298.1"/>
    <property type="molecule type" value="Genomic_DNA"/>
</dbReference>
<sequence>MNEIKHTPGPWEWVGNDLESNFPGHYESVIEATVDCGNFCYGGSVNLKISDADARLIAAAPDMAMALELIAVDADAGNCRLTSGVRMALDAALIKAGRKEAPKAVRHITVAGVDR</sequence>
<evidence type="ECO:0000313" key="1">
    <source>
        <dbReference type="EMBL" id="MEB2582298.1"/>
    </source>
</evidence>
<reference evidence="1 2" key="1">
    <citation type="journal article" date="2023" name="Front. Microbiol.">
        <title>Genomic analyses of Burkholderia respiratory isolates indicates two evolutionarily distinct B. anthina clades.</title>
        <authorList>
            <person name="Pham A."/>
            <person name="Volmer J.G."/>
            <person name="Chambers D.C."/>
            <person name="Smith D.J."/>
            <person name="Reid D.W."/>
            <person name="Burr L."/>
            <person name="Wells T.J."/>
        </authorList>
    </citation>
    <scope>NUCLEOTIDE SEQUENCE [LARGE SCALE GENOMIC DNA]</scope>
    <source>
        <strain evidence="1 2">BCCIQ07A</strain>
    </source>
</reference>
<dbReference type="RefSeq" id="WP_275934266.1">
    <property type="nucleotide sequence ID" value="NZ_JAWRKY010000001.1"/>
</dbReference>
<protein>
    <submittedName>
        <fullName evidence="1">Uncharacterized protein</fullName>
    </submittedName>
</protein>
<gene>
    <name evidence="1" type="ORF">SB593_25470</name>
</gene>
<organism evidence="1 2">
    <name type="scientific">Burkholderia anthinoferrum</name>
    <dbReference type="NCBI Taxonomy" id="3090833"/>
    <lineage>
        <taxon>Bacteria</taxon>
        <taxon>Pseudomonadati</taxon>
        <taxon>Pseudomonadota</taxon>
        <taxon>Betaproteobacteria</taxon>
        <taxon>Burkholderiales</taxon>
        <taxon>Burkholderiaceae</taxon>
        <taxon>Burkholderia</taxon>
    </lineage>
</organism>
<dbReference type="Proteomes" id="UP001304467">
    <property type="component" value="Unassembled WGS sequence"/>
</dbReference>
<name>A0ABU5WUV7_9BURK</name>
<proteinExistence type="predicted"/>
<keyword evidence="2" id="KW-1185">Reference proteome</keyword>